<gene>
    <name evidence="1" type="ORF">B9T62_15305</name>
</gene>
<dbReference type="KEGG" id="pdh:B9T62_15305"/>
<dbReference type="AlphaFoldDB" id="A0A2Z2KP88"/>
<reference evidence="1 2" key="1">
    <citation type="submission" date="2017-06" db="EMBL/GenBank/DDBJ databases">
        <title>Complete genome sequence of Paenibacillus donghaensis KCTC 13049T isolated from East Sea sediment, South Korea.</title>
        <authorList>
            <person name="Jung B.K."/>
            <person name="Hong S.-J."/>
            <person name="Shin J.-H."/>
        </authorList>
    </citation>
    <scope>NUCLEOTIDE SEQUENCE [LARGE SCALE GENOMIC DNA]</scope>
    <source>
        <strain evidence="1 2">KCTC 13049</strain>
    </source>
</reference>
<dbReference type="Proteomes" id="UP000249890">
    <property type="component" value="Chromosome"/>
</dbReference>
<accession>A0A2Z2KP88</accession>
<evidence type="ECO:0000313" key="2">
    <source>
        <dbReference type="Proteomes" id="UP000249890"/>
    </source>
</evidence>
<proteinExistence type="predicted"/>
<keyword evidence="2" id="KW-1185">Reference proteome</keyword>
<sequence>MDESTKRMVEKMKQGMVPIDAKDINGRPLHLNEALYCEGYCSLIIWSMFNEDYVAMNEEGGWLNREDMPNGEYVIFNGEDDWNDVQTTISKLDEKAAESVTRMMVSHYNMDALLNEAVRALRDIAEFTEDQKTSKMAHQHIEKIRGLIKGEA</sequence>
<protein>
    <submittedName>
        <fullName evidence="1">Uncharacterized protein</fullName>
    </submittedName>
</protein>
<organism evidence="1 2">
    <name type="scientific">Paenibacillus donghaensis</name>
    <dbReference type="NCBI Taxonomy" id="414771"/>
    <lineage>
        <taxon>Bacteria</taxon>
        <taxon>Bacillati</taxon>
        <taxon>Bacillota</taxon>
        <taxon>Bacilli</taxon>
        <taxon>Bacillales</taxon>
        <taxon>Paenibacillaceae</taxon>
        <taxon>Paenibacillus</taxon>
    </lineage>
</organism>
<dbReference type="EMBL" id="CP021780">
    <property type="protein sequence ID" value="ASA22021.1"/>
    <property type="molecule type" value="Genomic_DNA"/>
</dbReference>
<dbReference type="RefSeq" id="WP_087916026.1">
    <property type="nucleotide sequence ID" value="NZ_CP021780.1"/>
</dbReference>
<name>A0A2Z2KP88_9BACL</name>
<evidence type="ECO:0000313" key="1">
    <source>
        <dbReference type="EMBL" id="ASA22021.1"/>
    </source>
</evidence>